<evidence type="ECO:0000256" key="8">
    <source>
        <dbReference type="ARBA" id="ARBA00031111"/>
    </source>
</evidence>
<evidence type="ECO:0000256" key="10">
    <source>
        <dbReference type="ARBA" id="ARBA00032193"/>
    </source>
</evidence>
<evidence type="ECO:0000313" key="14">
    <source>
        <dbReference type="Proteomes" id="UP001165063"/>
    </source>
</evidence>
<dbReference type="InterPro" id="IPR013785">
    <property type="entry name" value="Aldolase_TIM"/>
</dbReference>
<keyword evidence="14" id="KW-1185">Reference proteome</keyword>
<dbReference type="Gene3D" id="3.20.20.70">
    <property type="entry name" value="Aldolase class I"/>
    <property type="match status" value="1"/>
</dbReference>
<dbReference type="Pfam" id="PF00793">
    <property type="entry name" value="DAHP_synth_1"/>
    <property type="match status" value="1"/>
</dbReference>
<dbReference type="OrthoDB" id="4020666at2759"/>
<evidence type="ECO:0000256" key="5">
    <source>
        <dbReference type="ARBA" id="ARBA00022605"/>
    </source>
</evidence>
<name>A0A9W6YNK9_AMBMO</name>
<dbReference type="Proteomes" id="UP001165063">
    <property type="component" value="Unassembled WGS sequence"/>
</dbReference>
<comment type="catalytic activity">
    <reaction evidence="11">
        <text>D-erythrose 4-phosphate + phosphoenolpyruvate + H2O = 7-phospho-2-dehydro-3-deoxy-D-arabino-heptonate + phosphate</text>
        <dbReference type="Rhea" id="RHEA:14717"/>
        <dbReference type="ChEBI" id="CHEBI:15377"/>
        <dbReference type="ChEBI" id="CHEBI:16897"/>
        <dbReference type="ChEBI" id="CHEBI:43474"/>
        <dbReference type="ChEBI" id="CHEBI:58394"/>
        <dbReference type="ChEBI" id="CHEBI:58702"/>
        <dbReference type="EC" id="2.5.1.54"/>
    </reaction>
</comment>
<dbReference type="AlphaFoldDB" id="A0A9W6YNK9"/>
<dbReference type="PANTHER" id="PTHR21225:SF12">
    <property type="entry name" value="PHOSPHO-2-DEHYDRO-3-DEOXYHEPTONATE ALDOLASE, TYROSINE-INHIBITED"/>
    <property type="match status" value="1"/>
</dbReference>
<evidence type="ECO:0000259" key="12">
    <source>
        <dbReference type="Pfam" id="PF00793"/>
    </source>
</evidence>
<evidence type="ECO:0000256" key="6">
    <source>
        <dbReference type="ARBA" id="ARBA00022679"/>
    </source>
</evidence>
<dbReference type="GO" id="GO:0005737">
    <property type="term" value="C:cytoplasm"/>
    <property type="evidence" value="ECO:0007669"/>
    <property type="project" value="TreeGrafter"/>
</dbReference>
<evidence type="ECO:0000256" key="9">
    <source>
        <dbReference type="ARBA" id="ARBA00031349"/>
    </source>
</evidence>
<evidence type="ECO:0000313" key="13">
    <source>
        <dbReference type="EMBL" id="GMG20858.1"/>
    </source>
</evidence>
<dbReference type="EMBL" id="BSXU01000486">
    <property type="protein sequence ID" value="GMG20858.1"/>
    <property type="molecule type" value="Genomic_DNA"/>
</dbReference>
<dbReference type="SUPFAM" id="SSF51569">
    <property type="entry name" value="Aldolase"/>
    <property type="match status" value="1"/>
</dbReference>
<feature type="domain" description="DAHP synthetase I/KDSA" evidence="12">
    <location>
        <begin position="187"/>
        <end position="317"/>
    </location>
</feature>
<sequence>MATNNNRSTTELPVWDYGTRERANSVDLPQSGPSSGLMLQEHASANTVVQPEVAQIQMYPLSENLKVKICEYREQINKLVNTVTVDDPKQKTTKPNAFHKLLIIAGPDYFKSPFQTKVCSRWIAKVSGHRQYTFEDVVFGEEDNPQHLLMDVFASSKERNDRKTSQFVLMAMRSNLTHIETSPDEVRSSVEATKGIPICRTWLHEIAKNCPVAISLSNTIMPQYIADLCCLGLCDSSYMESQLHRELVSGCSYPCGFESHSCDDYHVQKIHEAMESSAAPHTFLSVSKTGIISQVRTSGNDDTFAVVSIKQLVDEKLEQFAITFKSYVSNADDETCKRFVNSIVETMLTVAKGIAIGNNKLKLMVDLGQLEVKEQVVMEDLMRAMIRCESLYECLLGFMIDSGDWYLPKDLKLMEVNPLSRPETEVAYSFNNLRRRLLEDPEFQNEKSPIRDYLPFLLANQLIENISDELKVIFDRESPYSYDTSKFQKFQ</sequence>
<dbReference type="InterPro" id="IPR006218">
    <property type="entry name" value="DAHP1/KDSA"/>
</dbReference>
<proteinExistence type="inferred from homology"/>
<keyword evidence="6" id="KW-0808">Transferase</keyword>
<dbReference type="PANTHER" id="PTHR21225">
    <property type="entry name" value="PHOSPHO-2-DEHYDRO-3-DEOXYHEPTONATE ALDOLASE DAHP SYNTHETASE"/>
    <property type="match status" value="1"/>
</dbReference>
<comment type="similarity">
    <text evidence="3">Belongs to the class-I DAHP synthase family.</text>
</comment>
<evidence type="ECO:0000256" key="4">
    <source>
        <dbReference type="ARBA" id="ARBA00012694"/>
    </source>
</evidence>
<dbReference type="InterPro" id="IPR006219">
    <property type="entry name" value="DAHP_synth_1"/>
</dbReference>
<evidence type="ECO:0000256" key="1">
    <source>
        <dbReference type="ARBA" id="ARBA00003726"/>
    </source>
</evidence>
<protein>
    <recommendedName>
        <fullName evidence="4">3-deoxy-7-phosphoheptulonate synthase</fullName>
        <ecNumber evidence="4">2.5.1.54</ecNumber>
    </recommendedName>
    <alternativeName>
        <fullName evidence="10">3-deoxy-D-arabino-heptulosonate 7-phosphate synthase</fullName>
    </alternativeName>
    <alternativeName>
        <fullName evidence="9">DAHP synthase</fullName>
    </alternativeName>
    <alternativeName>
        <fullName evidence="8">Phospho-2-keto-3-deoxyheptonate aldolase</fullName>
    </alternativeName>
</protein>
<evidence type="ECO:0000256" key="2">
    <source>
        <dbReference type="ARBA" id="ARBA00004688"/>
    </source>
</evidence>
<keyword evidence="5" id="KW-0028">Amino-acid biosynthesis</keyword>
<dbReference type="GO" id="GO:0008652">
    <property type="term" value="P:amino acid biosynthetic process"/>
    <property type="evidence" value="ECO:0007669"/>
    <property type="project" value="UniProtKB-KW"/>
</dbReference>
<dbReference type="GO" id="GO:0003849">
    <property type="term" value="F:3-deoxy-7-phosphoheptulonate synthase activity"/>
    <property type="evidence" value="ECO:0007669"/>
    <property type="project" value="UniProtKB-EC"/>
</dbReference>
<accession>A0A9W6YNK9</accession>
<evidence type="ECO:0000256" key="11">
    <source>
        <dbReference type="ARBA" id="ARBA00047508"/>
    </source>
</evidence>
<gene>
    <name evidence="13" type="ORF">Amon01_000154700</name>
</gene>
<reference evidence="13" key="1">
    <citation type="submission" date="2023-04" db="EMBL/GenBank/DDBJ databases">
        <title>Ambrosiozyma monospora NBRC 1965.</title>
        <authorList>
            <person name="Ichikawa N."/>
            <person name="Sato H."/>
            <person name="Tonouchi N."/>
        </authorList>
    </citation>
    <scope>NUCLEOTIDE SEQUENCE</scope>
    <source>
        <strain evidence="13">NBRC 1965</strain>
    </source>
</reference>
<dbReference type="GO" id="GO:0009073">
    <property type="term" value="P:aromatic amino acid family biosynthetic process"/>
    <property type="evidence" value="ECO:0007669"/>
    <property type="project" value="UniProtKB-KW"/>
</dbReference>
<organism evidence="13 14">
    <name type="scientific">Ambrosiozyma monospora</name>
    <name type="common">Yeast</name>
    <name type="synonym">Endomycopsis monosporus</name>
    <dbReference type="NCBI Taxonomy" id="43982"/>
    <lineage>
        <taxon>Eukaryota</taxon>
        <taxon>Fungi</taxon>
        <taxon>Dikarya</taxon>
        <taxon>Ascomycota</taxon>
        <taxon>Saccharomycotina</taxon>
        <taxon>Pichiomycetes</taxon>
        <taxon>Pichiales</taxon>
        <taxon>Pichiaceae</taxon>
        <taxon>Ambrosiozyma</taxon>
    </lineage>
</organism>
<comment type="caution">
    <text evidence="13">The sequence shown here is derived from an EMBL/GenBank/DDBJ whole genome shotgun (WGS) entry which is preliminary data.</text>
</comment>
<comment type="pathway">
    <text evidence="2">Metabolic intermediate biosynthesis; chorismate biosynthesis; chorismate from D-erythrose 4-phosphate and phosphoenolpyruvate: step 1/7.</text>
</comment>
<comment type="function">
    <text evidence="1">Stereospecific condensation of phosphoenolpyruvate (PEP) and D-erythrose-4-phosphate (E4P) giving rise to 3-deoxy-D-arabino-heptulosonate-7-phosphate (DAHP).</text>
</comment>
<keyword evidence="7" id="KW-0057">Aromatic amino acid biosynthesis</keyword>
<dbReference type="EC" id="2.5.1.54" evidence="4"/>
<evidence type="ECO:0000256" key="7">
    <source>
        <dbReference type="ARBA" id="ARBA00023141"/>
    </source>
</evidence>
<evidence type="ECO:0000256" key="3">
    <source>
        <dbReference type="ARBA" id="ARBA00007985"/>
    </source>
</evidence>